<dbReference type="InterPro" id="IPR021719">
    <property type="entry name" value="Prot_inh_I78"/>
</dbReference>
<dbReference type="Gene3D" id="3.30.10.10">
    <property type="entry name" value="Trypsin Inhibitor V, subunit A"/>
    <property type="match status" value="1"/>
</dbReference>
<dbReference type="AlphaFoldDB" id="A0A418NS78"/>
<keyword evidence="2" id="KW-1185">Reference proteome</keyword>
<evidence type="ECO:0000313" key="1">
    <source>
        <dbReference type="EMBL" id="RIV86004.1"/>
    </source>
</evidence>
<dbReference type="PROSITE" id="PS51257">
    <property type="entry name" value="PROKAR_LIPOPROTEIN"/>
    <property type="match status" value="1"/>
</dbReference>
<proteinExistence type="predicted"/>
<dbReference type="Proteomes" id="UP000286576">
    <property type="component" value="Unassembled WGS sequence"/>
</dbReference>
<dbReference type="OrthoDB" id="8724542at2"/>
<protein>
    <recommendedName>
        <fullName evidence="3">Peptidase inhibitor I78</fullName>
    </recommendedName>
</protein>
<reference evidence="1 2" key="1">
    <citation type="submission" date="2018-08" db="EMBL/GenBank/DDBJ databases">
        <title>Erythrobacter zhengii sp.nov., a bacterium isolated from deep-sea sediment.</title>
        <authorList>
            <person name="Fang C."/>
            <person name="Wu Y.-H."/>
            <person name="Sun C."/>
            <person name="Wang H."/>
            <person name="Cheng H."/>
            <person name="Meng F.-X."/>
            <person name="Wang C.-S."/>
            <person name="Xu X.-W."/>
        </authorList>
    </citation>
    <scope>NUCLEOTIDE SEQUENCE [LARGE SCALE GENOMIC DNA]</scope>
    <source>
        <strain evidence="1 2">V18</strain>
    </source>
</reference>
<comment type="caution">
    <text evidence="1">The sequence shown here is derived from an EMBL/GenBank/DDBJ whole genome shotgun (WGS) entry which is preliminary data.</text>
</comment>
<organism evidence="1 2">
    <name type="scientific">Aurantiacibacter zhengii</name>
    <dbReference type="NCBI Taxonomy" id="2307003"/>
    <lineage>
        <taxon>Bacteria</taxon>
        <taxon>Pseudomonadati</taxon>
        <taxon>Pseudomonadota</taxon>
        <taxon>Alphaproteobacteria</taxon>
        <taxon>Sphingomonadales</taxon>
        <taxon>Erythrobacteraceae</taxon>
        <taxon>Aurantiacibacter</taxon>
    </lineage>
</organism>
<dbReference type="EMBL" id="QXFL01000004">
    <property type="protein sequence ID" value="RIV86004.1"/>
    <property type="molecule type" value="Genomic_DNA"/>
</dbReference>
<dbReference type="Pfam" id="PF11720">
    <property type="entry name" value="Inhibitor_I78"/>
    <property type="match status" value="1"/>
</dbReference>
<gene>
    <name evidence="1" type="ORF">D2V07_10925</name>
</gene>
<evidence type="ECO:0008006" key="3">
    <source>
        <dbReference type="Google" id="ProtNLM"/>
    </source>
</evidence>
<accession>A0A418NS78</accession>
<sequence length="101" mass="10911">MKPAITLTLFGLTACATTTPPFDDNGNPNVREQSETCDAEAAQGMVGERATSALGGELLAITGARTLRWVPPRTAVTMDYRMDRLTVSYDDNMLIERISCG</sequence>
<name>A0A418NS78_9SPHN</name>
<evidence type="ECO:0000313" key="2">
    <source>
        <dbReference type="Proteomes" id="UP000286576"/>
    </source>
</evidence>